<evidence type="ECO:0000313" key="2">
    <source>
        <dbReference type="EMBL" id="SBT18112.1"/>
    </source>
</evidence>
<evidence type="ECO:0000313" key="5">
    <source>
        <dbReference type="Proteomes" id="UP000092871"/>
    </source>
</evidence>
<dbReference type="OrthoDB" id="9986144at2"/>
<dbReference type="EMBL" id="FLRA01000017">
    <property type="protein sequence ID" value="SBT18112.1"/>
    <property type="molecule type" value="Genomic_DNA"/>
</dbReference>
<evidence type="ECO:0000313" key="3">
    <source>
        <dbReference type="EMBL" id="SBT22492.1"/>
    </source>
</evidence>
<name>A0A1C3JSI6_9GAMM</name>
<keyword evidence="4" id="KW-1185">Reference proteome</keyword>
<dbReference type="EMBL" id="FLRB01000019">
    <property type="protein sequence ID" value="SBT22492.1"/>
    <property type="molecule type" value="Genomic_DNA"/>
</dbReference>
<accession>A0A1C3JSI6</accession>
<proteinExistence type="predicted"/>
<dbReference type="Pfam" id="PF13455">
    <property type="entry name" value="MUG113"/>
    <property type="match status" value="1"/>
</dbReference>
<reference evidence="3 4" key="2">
    <citation type="submission" date="2016-06" db="EMBL/GenBank/DDBJ databases">
        <authorList>
            <person name="Rodrigo-Torres L."/>
            <person name="Arahal D.R."/>
        </authorList>
    </citation>
    <scope>NUCLEOTIDE SEQUENCE [LARGE SCALE GENOMIC DNA]</scope>
    <source>
        <strain evidence="3 4">CECT 5116</strain>
    </source>
</reference>
<dbReference type="AlphaFoldDB" id="A0A1C3JSI6"/>
<dbReference type="RefSeq" id="WP_067036409.1">
    <property type="nucleotide sequence ID" value="NZ_FLRA01000017.1"/>
</dbReference>
<protein>
    <submittedName>
        <fullName evidence="2">T5orf172 domain protein</fullName>
    </submittedName>
</protein>
<reference evidence="2 5" key="1">
    <citation type="submission" date="2016-06" db="EMBL/GenBank/DDBJ databases">
        <authorList>
            <person name="Kjaerup R.B."/>
            <person name="Dalgaard T.S."/>
            <person name="Juul-Madsen H.R."/>
        </authorList>
    </citation>
    <scope>NUCLEOTIDE SEQUENCE [LARGE SCALE GENOMIC DNA]</scope>
    <source>
        <strain evidence="2 5">CECT 5115</strain>
    </source>
</reference>
<feature type="domain" description="Bacteriophage T5 Orf172 DNA-binding" evidence="1">
    <location>
        <begin position="26"/>
        <end position="152"/>
    </location>
</feature>
<sequence length="161" mass="19099">MKKYEIIKELSEIKKRKSGWTYILISKDKKYMKIGKTTSDLGRRIKNINSDRNYKEYNFSFFMAVNSSKLELLFLTYFSQYRACYRWNDGKNSFTGLNQKDLRGKARKKANEIYSSPSCQEINKILYEYSQITRLELFKIPPRKIASKLDSIINSLIDNLK</sequence>
<evidence type="ECO:0000259" key="1">
    <source>
        <dbReference type="SMART" id="SM00974"/>
    </source>
</evidence>
<dbReference type="SMART" id="SM00974">
    <property type="entry name" value="T5orf172"/>
    <property type="match status" value="1"/>
</dbReference>
<dbReference type="Proteomes" id="UP000092871">
    <property type="component" value="Unassembled WGS sequence"/>
</dbReference>
<dbReference type="InterPro" id="IPR018306">
    <property type="entry name" value="Phage_T5_Orf172_DNA-bd"/>
</dbReference>
<organism evidence="2 5">
    <name type="scientific">Marinomonas gallaica</name>
    <dbReference type="NCBI Taxonomy" id="1806667"/>
    <lineage>
        <taxon>Bacteria</taxon>
        <taxon>Pseudomonadati</taxon>
        <taxon>Pseudomonadota</taxon>
        <taxon>Gammaproteobacteria</taxon>
        <taxon>Oceanospirillales</taxon>
        <taxon>Oceanospirillaceae</taxon>
        <taxon>Marinomonas</taxon>
    </lineage>
</organism>
<evidence type="ECO:0000313" key="4">
    <source>
        <dbReference type="Proteomes" id="UP000092840"/>
    </source>
</evidence>
<dbReference type="Proteomes" id="UP000092840">
    <property type="component" value="Unassembled WGS sequence"/>
</dbReference>
<gene>
    <name evidence="2" type="ORF">MGA5115_02232</name>
    <name evidence="3" type="ORF">MGA5116_03114</name>
</gene>